<dbReference type="VEuPathDB" id="AmoebaDB:EIN_327180"/>
<dbReference type="RefSeq" id="XP_004185417.1">
    <property type="nucleotide sequence ID" value="XM_004185369.1"/>
</dbReference>
<evidence type="ECO:0000313" key="3">
    <source>
        <dbReference type="Proteomes" id="UP000014680"/>
    </source>
</evidence>
<accession>A0A0A1U387</accession>
<proteinExistence type="predicted"/>
<dbReference type="Proteomes" id="UP000014680">
    <property type="component" value="Unassembled WGS sequence"/>
</dbReference>
<dbReference type="GeneID" id="14885061"/>
<evidence type="ECO:0000256" key="1">
    <source>
        <dbReference type="SAM" id="Phobius"/>
    </source>
</evidence>
<organism evidence="2 3">
    <name type="scientific">Entamoeba invadens IP1</name>
    <dbReference type="NCBI Taxonomy" id="370355"/>
    <lineage>
        <taxon>Eukaryota</taxon>
        <taxon>Amoebozoa</taxon>
        <taxon>Evosea</taxon>
        <taxon>Archamoebae</taxon>
        <taxon>Mastigamoebida</taxon>
        <taxon>Entamoebidae</taxon>
        <taxon>Entamoeba</taxon>
    </lineage>
</organism>
<dbReference type="KEGG" id="eiv:EIN_327180"/>
<keyword evidence="1" id="KW-1133">Transmembrane helix</keyword>
<feature type="transmembrane region" description="Helical" evidence="1">
    <location>
        <begin position="6"/>
        <end position="24"/>
    </location>
</feature>
<keyword evidence="1" id="KW-0472">Membrane</keyword>
<reference evidence="2 3" key="1">
    <citation type="submission" date="2012-10" db="EMBL/GenBank/DDBJ databases">
        <authorList>
            <person name="Zafar N."/>
            <person name="Inman J."/>
            <person name="Hall N."/>
            <person name="Lorenzi H."/>
            <person name="Caler E."/>
        </authorList>
    </citation>
    <scope>NUCLEOTIDE SEQUENCE [LARGE SCALE GENOMIC DNA]</scope>
    <source>
        <strain evidence="2 3">IP1</strain>
    </source>
</reference>
<gene>
    <name evidence="2" type="ORF">EIN_327180</name>
</gene>
<sequence>MSFPHYFSSVVLSFIVFILFVLITPTQHDLSFTYSFSSLSVSGSNQHIDIPSLDVFNTKFTHNKSTGMFYYKNNYIDVSKFNYSGVCGDVFKYGPNTKRDLVIGSYDFKNKCIKESVFQALEMTRIAMPDCRIVFLLFSSIPSTCVGNFKRLSDLHVETYKVTRHPFQDAVVFRFIAFRDYITKHIKEIDRVVIIDFRDVLFFADFFRTFGANEVNWLLECYGTNDPNDCFGPANFPEHARWIRRYISSSIADDFVQRNISSLNGGFAFGGADKMKEVLNILCDNMDWKEMMWGYDQALLNVLYYTGKFENVGLQAVACQQRVCYIGINGFRVENKVIYWNNTLCSPVATHKFTTNSTHWRVR</sequence>
<protein>
    <submittedName>
        <fullName evidence="2">Uncharacterized protein</fullName>
    </submittedName>
</protein>
<keyword evidence="3" id="KW-1185">Reference proteome</keyword>
<dbReference type="EMBL" id="KB207015">
    <property type="protein sequence ID" value="ELP86071.1"/>
    <property type="molecule type" value="Genomic_DNA"/>
</dbReference>
<dbReference type="OrthoDB" id="413746at2759"/>
<keyword evidence="1" id="KW-0812">Transmembrane</keyword>
<evidence type="ECO:0000313" key="2">
    <source>
        <dbReference type="EMBL" id="ELP86071.1"/>
    </source>
</evidence>
<name>A0A0A1U387_ENTIV</name>
<dbReference type="AlphaFoldDB" id="A0A0A1U387"/>